<feature type="transmembrane region" description="Helical" evidence="6">
    <location>
        <begin position="296"/>
        <end position="329"/>
    </location>
</feature>
<dbReference type="GO" id="GO:0016020">
    <property type="term" value="C:membrane"/>
    <property type="evidence" value="ECO:0007669"/>
    <property type="project" value="UniProtKB-SubCell"/>
</dbReference>
<gene>
    <name evidence="7" type="ORF">KTO63_22690</name>
</gene>
<feature type="transmembrane region" description="Helical" evidence="6">
    <location>
        <begin position="12"/>
        <end position="44"/>
    </location>
</feature>
<evidence type="ECO:0000313" key="8">
    <source>
        <dbReference type="Proteomes" id="UP000812270"/>
    </source>
</evidence>
<dbReference type="PANTHER" id="PTHR21716:SF4">
    <property type="entry name" value="TRANSMEMBRANE PROTEIN 245"/>
    <property type="match status" value="1"/>
</dbReference>
<organism evidence="7 8">
    <name type="scientific">Pinibacter aurantiacus</name>
    <dbReference type="NCBI Taxonomy" id="2851599"/>
    <lineage>
        <taxon>Bacteria</taxon>
        <taxon>Pseudomonadati</taxon>
        <taxon>Bacteroidota</taxon>
        <taxon>Chitinophagia</taxon>
        <taxon>Chitinophagales</taxon>
        <taxon>Chitinophagaceae</taxon>
        <taxon>Pinibacter</taxon>
    </lineage>
</organism>
<protein>
    <submittedName>
        <fullName evidence="7">AI-2E family transporter</fullName>
    </submittedName>
</protein>
<keyword evidence="4 6" id="KW-1133">Transmembrane helix</keyword>
<name>A0A9E2SBK8_9BACT</name>
<feature type="transmembrane region" description="Helical" evidence="6">
    <location>
        <begin position="64"/>
        <end position="86"/>
    </location>
</feature>
<evidence type="ECO:0000256" key="6">
    <source>
        <dbReference type="SAM" id="Phobius"/>
    </source>
</evidence>
<comment type="subcellular location">
    <subcellularLocation>
        <location evidence="1">Membrane</location>
        <topology evidence="1">Multi-pass membrane protein</topology>
    </subcellularLocation>
</comment>
<reference evidence="7" key="1">
    <citation type="submission" date="2021-06" db="EMBL/GenBank/DDBJ databases">
        <authorList>
            <person name="Huq M.A."/>
        </authorList>
    </citation>
    <scope>NUCLEOTIDE SEQUENCE</scope>
    <source>
        <strain evidence="7">MAH-26</strain>
    </source>
</reference>
<feature type="transmembrane region" description="Helical" evidence="6">
    <location>
        <begin position="224"/>
        <end position="251"/>
    </location>
</feature>
<dbReference type="RefSeq" id="WP_217794246.1">
    <property type="nucleotide sequence ID" value="NZ_JAHSPG010000016.1"/>
</dbReference>
<feature type="transmembrane region" description="Helical" evidence="6">
    <location>
        <begin position="143"/>
        <end position="162"/>
    </location>
</feature>
<dbReference type="InterPro" id="IPR002549">
    <property type="entry name" value="AI-2E-like"/>
</dbReference>
<keyword evidence="5 6" id="KW-0472">Membrane</keyword>
<feature type="transmembrane region" description="Helical" evidence="6">
    <location>
        <begin position="263"/>
        <end position="284"/>
    </location>
</feature>
<sequence length="349" mass="39320">MQTFNLRLKQIIILIIIVVLIYVVLHELIAFVPGFLGAITLYVLSRANYFQLVYQRKWKRGWSAMLIIFYYTLVIGLPIYLAITLISPKIDMLIHNSDQVIASFKKAINHLQANFKMQVISERKLDEGLNAISQYVPSLLNSTANVVTNVVLMLFVLYHMLVNGRAMERKLSRFIPLKPSNVNTLASETKKMVKANAIGIPIISLVQGTVAMLGYFIFGVDEYLLWGFVTGVFAFFPVVGTAVVWGPLVIYMYGIGMNWQATWLIVYSLLVTGNADYLVRITLLKKMGDIHPVITIFGVIVGLSLFGFIGVVFGPLLISYILILIEIYVNEFVEQDFKITEEMAADSTL</sequence>
<evidence type="ECO:0000256" key="1">
    <source>
        <dbReference type="ARBA" id="ARBA00004141"/>
    </source>
</evidence>
<evidence type="ECO:0000256" key="5">
    <source>
        <dbReference type="ARBA" id="ARBA00023136"/>
    </source>
</evidence>
<keyword evidence="3 6" id="KW-0812">Transmembrane</keyword>
<dbReference type="PANTHER" id="PTHR21716">
    <property type="entry name" value="TRANSMEMBRANE PROTEIN"/>
    <property type="match status" value="1"/>
</dbReference>
<comment type="caution">
    <text evidence="7">The sequence shown here is derived from an EMBL/GenBank/DDBJ whole genome shotgun (WGS) entry which is preliminary data.</text>
</comment>
<dbReference type="AlphaFoldDB" id="A0A9E2SBK8"/>
<dbReference type="EMBL" id="JAHSPG010000016">
    <property type="protein sequence ID" value="MBV4359991.1"/>
    <property type="molecule type" value="Genomic_DNA"/>
</dbReference>
<evidence type="ECO:0000256" key="3">
    <source>
        <dbReference type="ARBA" id="ARBA00022692"/>
    </source>
</evidence>
<evidence type="ECO:0000256" key="4">
    <source>
        <dbReference type="ARBA" id="ARBA00022989"/>
    </source>
</evidence>
<comment type="similarity">
    <text evidence="2">Belongs to the autoinducer-2 exporter (AI-2E) (TC 2.A.86) family.</text>
</comment>
<feature type="transmembrane region" description="Helical" evidence="6">
    <location>
        <begin position="197"/>
        <end position="218"/>
    </location>
</feature>
<accession>A0A9E2SBK8</accession>
<proteinExistence type="inferred from homology"/>
<dbReference type="Pfam" id="PF01594">
    <property type="entry name" value="AI-2E_transport"/>
    <property type="match status" value="1"/>
</dbReference>
<evidence type="ECO:0000313" key="7">
    <source>
        <dbReference type="EMBL" id="MBV4359991.1"/>
    </source>
</evidence>
<keyword evidence="8" id="KW-1185">Reference proteome</keyword>
<evidence type="ECO:0000256" key="2">
    <source>
        <dbReference type="ARBA" id="ARBA00009773"/>
    </source>
</evidence>
<dbReference type="Proteomes" id="UP000812270">
    <property type="component" value="Unassembled WGS sequence"/>
</dbReference>